<gene>
    <name evidence="4" type="ORF">ALO81_03155</name>
</gene>
<comment type="caution">
    <text evidence="4">The sequence shown here is derived from an EMBL/GenBank/DDBJ whole genome shotgun (WGS) entry which is preliminary data.</text>
</comment>
<dbReference type="InterPro" id="IPR011006">
    <property type="entry name" value="CheY-like_superfamily"/>
</dbReference>
<name>A0A0N8QXV7_PSECA</name>
<evidence type="ECO:0000256" key="2">
    <source>
        <dbReference type="PROSITE-ProRule" id="PRU00169"/>
    </source>
</evidence>
<dbReference type="PROSITE" id="PS50110">
    <property type="entry name" value="RESPONSE_REGULATORY"/>
    <property type="match status" value="1"/>
</dbReference>
<dbReference type="InterPro" id="IPR001789">
    <property type="entry name" value="Sig_transdc_resp-reg_receiver"/>
</dbReference>
<reference evidence="4 5" key="1">
    <citation type="submission" date="2015-09" db="EMBL/GenBank/DDBJ databases">
        <title>Genome announcement of multiple Pseudomonas syringae strains.</title>
        <authorList>
            <person name="Thakur S."/>
            <person name="Wang P.W."/>
            <person name="Gong Y."/>
            <person name="Weir B.S."/>
            <person name="Guttman D.S."/>
        </authorList>
    </citation>
    <scope>NUCLEOTIDE SEQUENCE [LARGE SCALE GENOMIC DNA]</scope>
    <source>
        <strain evidence="4 5">ICMP2823</strain>
    </source>
</reference>
<proteinExistence type="predicted"/>
<evidence type="ECO:0000259" key="3">
    <source>
        <dbReference type="PROSITE" id="PS50110"/>
    </source>
</evidence>
<evidence type="ECO:0000313" key="4">
    <source>
        <dbReference type="EMBL" id="KPW73862.1"/>
    </source>
</evidence>
<dbReference type="Pfam" id="PF00072">
    <property type="entry name" value="Response_reg"/>
    <property type="match status" value="1"/>
</dbReference>
<dbReference type="Gene3D" id="3.40.50.2300">
    <property type="match status" value="1"/>
</dbReference>
<sequence length="155" mass="16712">MAIKFNRTQAQPPITAVVVMAAIYKIEGSSMSADAENVVLIVEDEPLILMLLADYLSGVGYRVLQAENGEQAFEILATKPHLDLMITDYRLPGGISGVQIAEPAVMLRPELKVIFISGYPAEILESGSPIAAKAPILAKPFTMETLQSKIQSLLA</sequence>
<dbReference type="AlphaFoldDB" id="A0A0N8QXV7"/>
<dbReference type="PANTHER" id="PTHR44591:SF3">
    <property type="entry name" value="RESPONSE REGULATORY DOMAIN-CONTAINING PROTEIN"/>
    <property type="match status" value="1"/>
</dbReference>
<protein>
    <submittedName>
        <fullName evidence="4">Response regulator</fullName>
    </submittedName>
</protein>
<evidence type="ECO:0000256" key="1">
    <source>
        <dbReference type="ARBA" id="ARBA00022553"/>
    </source>
</evidence>
<dbReference type="InterPro" id="IPR050595">
    <property type="entry name" value="Bact_response_regulator"/>
</dbReference>
<dbReference type="SUPFAM" id="SSF52172">
    <property type="entry name" value="CheY-like"/>
    <property type="match status" value="1"/>
</dbReference>
<dbReference type="Proteomes" id="UP000050564">
    <property type="component" value="Unassembled WGS sequence"/>
</dbReference>
<evidence type="ECO:0000313" key="5">
    <source>
        <dbReference type="Proteomes" id="UP000050564"/>
    </source>
</evidence>
<organism evidence="4 5">
    <name type="scientific">Pseudomonas cannabina</name>
    <dbReference type="NCBI Taxonomy" id="86840"/>
    <lineage>
        <taxon>Bacteria</taxon>
        <taxon>Pseudomonadati</taxon>
        <taxon>Pseudomonadota</taxon>
        <taxon>Gammaproteobacteria</taxon>
        <taxon>Pseudomonadales</taxon>
        <taxon>Pseudomonadaceae</taxon>
        <taxon>Pseudomonas</taxon>
    </lineage>
</organism>
<feature type="domain" description="Response regulatory" evidence="3">
    <location>
        <begin position="38"/>
        <end position="154"/>
    </location>
</feature>
<keyword evidence="1 2" id="KW-0597">Phosphoprotein</keyword>
<accession>A0A0N8QXV7</accession>
<dbReference type="SMART" id="SM00448">
    <property type="entry name" value="REC"/>
    <property type="match status" value="1"/>
</dbReference>
<dbReference type="PATRIC" id="fig|86840.3.peg.4429"/>
<dbReference type="GO" id="GO:0000160">
    <property type="term" value="P:phosphorelay signal transduction system"/>
    <property type="evidence" value="ECO:0007669"/>
    <property type="project" value="InterPro"/>
</dbReference>
<dbReference type="EMBL" id="LJPX01000296">
    <property type="protein sequence ID" value="KPW73862.1"/>
    <property type="molecule type" value="Genomic_DNA"/>
</dbReference>
<dbReference type="PANTHER" id="PTHR44591">
    <property type="entry name" value="STRESS RESPONSE REGULATOR PROTEIN 1"/>
    <property type="match status" value="1"/>
</dbReference>
<feature type="modified residue" description="4-aspartylphosphate" evidence="2">
    <location>
        <position position="88"/>
    </location>
</feature>